<reference evidence="1 2" key="1">
    <citation type="journal article" date="2024" name="Nat. Commun.">
        <title>Phylogenomics reveals the evolutionary origins of lichenization in chlorophyte algae.</title>
        <authorList>
            <person name="Puginier C."/>
            <person name="Libourel C."/>
            <person name="Otte J."/>
            <person name="Skaloud P."/>
            <person name="Haon M."/>
            <person name="Grisel S."/>
            <person name="Petersen M."/>
            <person name="Berrin J.G."/>
            <person name="Delaux P.M."/>
            <person name="Dal Grande F."/>
            <person name="Keller J."/>
        </authorList>
    </citation>
    <scope>NUCLEOTIDE SEQUENCE [LARGE SCALE GENOMIC DNA]</scope>
    <source>
        <strain evidence="1 2">SAG 2145</strain>
    </source>
</reference>
<dbReference type="EMBL" id="JALJOS010000078">
    <property type="protein sequence ID" value="KAK9816347.1"/>
    <property type="molecule type" value="Genomic_DNA"/>
</dbReference>
<keyword evidence="2" id="KW-1185">Reference proteome</keyword>
<organism evidence="1 2">
    <name type="scientific">Apatococcus lobatus</name>
    <dbReference type="NCBI Taxonomy" id="904363"/>
    <lineage>
        <taxon>Eukaryota</taxon>
        <taxon>Viridiplantae</taxon>
        <taxon>Chlorophyta</taxon>
        <taxon>core chlorophytes</taxon>
        <taxon>Trebouxiophyceae</taxon>
        <taxon>Chlorellales</taxon>
        <taxon>Chlorellaceae</taxon>
        <taxon>Apatococcus</taxon>
    </lineage>
</organism>
<accession>A0AAW1Q533</accession>
<dbReference type="Proteomes" id="UP001438707">
    <property type="component" value="Unassembled WGS sequence"/>
</dbReference>
<dbReference type="AlphaFoldDB" id="A0AAW1Q533"/>
<proteinExistence type="predicted"/>
<gene>
    <name evidence="1" type="ORF">WJX74_006654</name>
</gene>
<evidence type="ECO:0000313" key="2">
    <source>
        <dbReference type="Proteomes" id="UP001438707"/>
    </source>
</evidence>
<comment type="caution">
    <text evidence="1">The sequence shown here is derived from an EMBL/GenBank/DDBJ whole genome shotgun (WGS) entry which is preliminary data.</text>
</comment>
<protein>
    <submittedName>
        <fullName evidence="1">Uncharacterized protein</fullName>
    </submittedName>
</protein>
<sequence>MQGMAAPSLAAHPLAMLFQRDLGLSSDCMSELAQQPAVQDMSPPFCRSFPCLTVLREAGEIGLSSCSLPDCGRPSSQAAPFALSVFAQTWMLRHIRVMVLTCLFPNHHLDGIEQAKELRPATAETKLVLPVKSGLS</sequence>
<name>A0AAW1Q533_9CHLO</name>
<evidence type="ECO:0000313" key="1">
    <source>
        <dbReference type="EMBL" id="KAK9816347.1"/>
    </source>
</evidence>